<accession>A0A165ILB8</accession>
<evidence type="ECO:0000256" key="1">
    <source>
        <dbReference type="PROSITE-ProRule" id="PRU00042"/>
    </source>
</evidence>
<feature type="region of interest" description="Disordered" evidence="2">
    <location>
        <begin position="146"/>
        <end position="169"/>
    </location>
</feature>
<evidence type="ECO:0000259" key="3">
    <source>
        <dbReference type="PROSITE" id="PS50157"/>
    </source>
</evidence>
<dbReference type="Gene3D" id="3.30.160.60">
    <property type="entry name" value="Classic Zinc Finger"/>
    <property type="match status" value="1"/>
</dbReference>
<evidence type="ECO:0000313" key="4">
    <source>
        <dbReference type="EMBL" id="KZT60723.1"/>
    </source>
</evidence>
<reference evidence="4 5" key="1">
    <citation type="journal article" date="2016" name="Mol. Biol. Evol.">
        <title>Comparative Genomics of Early-Diverging Mushroom-Forming Fungi Provides Insights into the Origins of Lignocellulose Decay Capabilities.</title>
        <authorList>
            <person name="Nagy L.G."/>
            <person name="Riley R."/>
            <person name="Tritt A."/>
            <person name="Adam C."/>
            <person name="Daum C."/>
            <person name="Floudas D."/>
            <person name="Sun H."/>
            <person name="Yadav J.S."/>
            <person name="Pangilinan J."/>
            <person name="Larsson K.H."/>
            <person name="Matsuura K."/>
            <person name="Barry K."/>
            <person name="Labutti K."/>
            <person name="Kuo R."/>
            <person name="Ohm R.A."/>
            <person name="Bhattacharya S.S."/>
            <person name="Shirouzu T."/>
            <person name="Yoshinaga Y."/>
            <person name="Martin F.M."/>
            <person name="Grigoriev I.V."/>
            <person name="Hibbett D.S."/>
        </authorList>
    </citation>
    <scope>NUCLEOTIDE SEQUENCE [LARGE SCALE GENOMIC DNA]</scope>
    <source>
        <strain evidence="4 5">HHB12733</strain>
    </source>
</reference>
<gene>
    <name evidence="4" type="ORF">CALCODRAFT_506607</name>
</gene>
<name>A0A165ILB8_9BASI</name>
<dbReference type="Proteomes" id="UP000076842">
    <property type="component" value="Unassembled WGS sequence"/>
</dbReference>
<dbReference type="Pfam" id="PF00096">
    <property type="entry name" value="zf-C2H2"/>
    <property type="match status" value="2"/>
</dbReference>
<keyword evidence="5" id="KW-1185">Reference proteome</keyword>
<dbReference type="PROSITE" id="PS50157">
    <property type="entry name" value="ZINC_FINGER_C2H2_2"/>
    <property type="match status" value="2"/>
</dbReference>
<feature type="domain" description="C2H2-type" evidence="3">
    <location>
        <begin position="256"/>
        <end position="286"/>
    </location>
</feature>
<dbReference type="PROSITE" id="PS00028">
    <property type="entry name" value="ZINC_FINGER_C2H2_1"/>
    <property type="match status" value="2"/>
</dbReference>
<dbReference type="OrthoDB" id="8922241at2759"/>
<keyword evidence="1" id="KW-0862">Zinc</keyword>
<protein>
    <recommendedName>
        <fullName evidence="3">C2H2-type domain-containing protein</fullName>
    </recommendedName>
</protein>
<dbReference type="SMART" id="SM00355">
    <property type="entry name" value="ZnF_C2H2"/>
    <property type="match status" value="2"/>
</dbReference>
<dbReference type="GO" id="GO:0008270">
    <property type="term" value="F:zinc ion binding"/>
    <property type="evidence" value="ECO:0007669"/>
    <property type="project" value="UniProtKB-KW"/>
</dbReference>
<dbReference type="EMBL" id="KV423928">
    <property type="protein sequence ID" value="KZT60723.1"/>
    <property type="molecule type" value="Genomic_DNA"/>
</dbReference>
<dbReference type="InterPro" id="IPR013087">
    <property type="entry name" value="Znf_C2H2_type"/>
</dbReference>
<feature type="domain" description="C2H2-type" evidence="3">
    <location>
        <begin position="226"/>
        <end position="254"/>
    </location>
</feature>
<dbReference type="AlphaFoldDB" id="A0A165ILB8"/>
<dbReference type="InParanoid" id="A0A165ILB8"/>
<proteinExistence type="predicted"/>
<evidence type="ECO:0000256" key="2">
    <source>
        <dbReference type="SAM" id="MobiDB-lite"/>
    </source>
</evidence>
<keyword evidence="1" id="KW-0863">Zinc-finger</keyword>
<evidence type="ECO:0000313" key="5">
    <source>
        <dbReference type="Proteomes" id="UP000076842"/>
    </source>
</evidence>
<sequence>MSLPAYFTHGRSYAERDVDPSLVHPANPFRGEAFNAEDWVTSSAYADAASQLAFPQNPPFNGMTSQGQVPDLYVSDVYQQQMYGMPAATMHSAYATAPTLMDPMGALMPSSSMSSNQLAPPGYAYQHDNQCTVRLHHKRGLAPVMTPTPSPSSSISSMSDVSPATPAYGATPTAEHSYHLVFPVSYSPEMEQRDFSAEGSLDPEDLEDEAYQGDVSTWITQNAKTDYCGVCRKRFNRPCDLRRHVETIHVKRPGSFPCPRPGCTRVLCRKDVLQRHIKRQHEDKEAKPKRRS</sequence>
<organism evidence="4 5">
    <name type="scientific">Calocera cornea HHB12733</name>
    <dbReference type="NCBI Taxonomy" id="1353952"/>
    <lineage>
        <taxon>Eukaryota</taxon>
        <taxon>Fungi</taxon>
        <taxon>Dikarya</taxon>
        <taxon>Basidiomycota</taxon>
        <taxon>Agaricomycotina</taxon>
        <taxon>Dacrymycetes</taxon>
        <taxon>Dacrymycetales</taxon>
        <taxon>Dacrymycetaceae</taxon>
        <taxon>Calocera</taxon>
    </lineage>
</organism>
<keyword evidence="1" id="KW-0479">Metal-binding</keyword>